<keyword evidence="6" id="KW-0413">Isomerase</keyword>
<dbReference type="PROSITE" id="PS51192">
    <property type="entry name" value="HELICASE_ATP_BIND_1"/>
    <property type="match status" value="1"/>
</dbReference>
<sequence length="2070" mass="220415">MTLSELTMAAKRRFTGLHPRRVADLVSRALAAGALFESAGRLTIPGSRKDTLEPTREAAPTSSRPLRAVALDLEAVVRTTASEPFLDRRIFQIGAVRFGTDAAWIAEEPRREWFTKLPDETWEIRSASLRERHAAAAVAQAKALLELHTFTQNADVIVTYNGTEADFPLLAAAYEREGMPMLAPPQVDAYYLTLALWPTAAGHRLAELADTLGVDRSQLGWHDAGDDAELLVRLLTRAGEQVAAWPAGLTDVIASVCPDSAAWTLVRHLAAATGGAAPGQLSGEARAHSVADVAAVLGALLGVHRPRRTPAGTLPTAAAGRGPLAVDVSLRGANGRVDPVLLASVSHGADAKRRPAQERMTMALHGWADVGIPALVEAPTGTGKSFAILAAALDWLAGGPQRTAIVTTFTKQLQAQLAADVARLDGIVPGLLEISDVVKGQSNRLSLRALNVVLSDATTLDTGGPARPGARNRFLMRPAFRELVVYLTLRLLASTDVLSSWSAHSVDPTDVPVFFARYAGPSLPVWLDSLSQASNGEYPAGAGTPMAEHTDVVREALSAHRLLLANHALLLAHLDDLSTLGPETLLIVDEAHQLEDAATSALTTTVDYRTVEDLYSELTAWANTARRSAARDAVSEAVGNLGLLLDHEQLPRVAGQVFDARGTGAGVVVGARTVTLASAYAGSAGVGQVRTLTALMLRLAGQCEALTGALAAYLDVHAASLDFFETERIRALLTRCAQVKEASQTIVADADGILGPPPATGATVESDEETTDDASEDETSEDMDGEDEPDDLAATEPMGDQVADGADSEEVRLGPLPPGTSNRVVYAEELEALRAGLRSYRFRVATSPIELAADGVWQQFLATFARTYYVSATLRVSGRWQFIRDRLGLPTGIATLHLSTPFDYRRQAELVCFSDFPSWAEQAEGAMRTVAHQLAGYAREIVTPIDVPDDALPGIRGGYDGGALVLTTARSTAGGIADYLATELRARGDETPVLSALVLGNPRGVRQFTDTEHGGGILVGTKGLWQGVDVSDEQRLRLIWINKLPFAPFAAPIIEARRAAITMRAEAAHADDPEAVATEHYYLPLAALQLRQAVGRLIRSERHRGVVIISDRKLAGHTALRRAYRQTFLGSLEEGLLRDDPATGERGGGNVVPMTDGWARIWKFFAKHGLLTTERAAQLSTPNALEEHALLPQTRRIRELALTATQVARHRADGTLGDEVLARAAVIGGLLRLSDEPATLKPSQQAVIRAVADGANVLGLLPTGFGKSFCFQLPALVLPGVTLVVSPLVALMHDQALELNRSIGGAVRALVAPLRESSSRAGKSEVADQLLGRADHGIRIVYISPERLCQRRFRELVRTAVETGTITRIALDEAHTFVQWDDFRPSMSRVEQFLAELRRDHGLPVTALTATANRTVYAGLREGVFGLPAEAPGGPAGESAEAVAGTLLTVRENPIRPELAIFRRTIKAAGPSISAGLAEEVLEAVADHAIFYCLTVKEVVALHAHLRDYLGEGGVRVRRFHGRLTEAEKSAVMTEFREAPRKGEEGFAPLVIVATSAFGLGVNRPDVRTVFCVSAPTDLAALYQQIGRTGRDAAGKTIVGADMPDTAGSMGLLADTPEATGGGPSSGAQGGGAARSANAGLTLLTGRGLRTVAFMTGSDLPSALLERMGRSVLQCRRVLDPAGVADALIGEDLAAGRLTPDEARKPRTVDSYTAGVVRAFTALANLGAVTDLGDFPPYCAVKPGELLGTAPSSAAVGPNGAEADRDVEDCVVTAVLALPVRSGTAGALRRNHLDVARLDEHLAVAVAPYRTIAEDAAGTWQLLADLHDRGLLDVSAAPSRRLVTGIAVHTTTLPRGFLPAISGKVARAAQEIRLLRDFFTDSTTCANRKLADYFGIADLPAGCCSTAANRCSACWNTLTWPVGESKPAVAVALETPRPRPAGARVDAAHRRQRLDEQVFRLVWEVFYGVHARDVVRALRGEDTYFSPRTRRRVRLRTGLVNSRYFGANPAVRLADVENSLARLQAAGRVVPAGSRWREAGHVRRETRQRARTAATGAATGPVTARTGGAP</sequence>
<evidence type="ECO:0000259" key="12">
    <source>
        <dbReference type="PROSITE" id="PS51194"/>
    </source>
</evidence>
<evidence type="ECO:0000313" key="14">
    <source>
        <dbReference type="Proteomes" id="UP000295258"/>
    </source>
</evidence>
<dbReference type="GO" id="GO:0009378">
    <property type="term" value="F:four-way junction helicase activity"/>
    <property type="evidence" value="ECO:0007669"/>
    <property type="project" value="TreeGrafter"/>
</dbReference>
<dbReference type="SUPFAM" id="SSF53098">
    <property type="entry name" value="Ribonuclease H-like"/>
    <property type="match status" value="1"/>
</dbReference>
<comment type="similarity">
    <text evidence="1">Belongs to the helicase family. RecQ subfamily.</text>
</comment>
<dbReference type="InterPro" id="IPR001650">
    <property type="entry name" value="Helicase_C-like"/>
</dbReference>
<dbReference type="GO" id="GO:0004527">
    <property type="term" value="F:exonuclease activity"/>
    <property type="evidence" value="ECO:0007669"/>
    <property type="project" value="UniProtKB-ARBA"/>
</dbReference>
<feature type="domain" description="Helicase ATP-binding" evidence="10">
    <location>
        <begin position="1248"/>
        <end position="1430"/>
    </location>
</feature>
<dbReference type="GO" id="GO:0016818">
    <property type="term" value="F:hydrolase activity, acting on acid anhydrides, in phosphorus-containing anhydrides"/>
    <property type="evidence" value="ECO:0007669"/>
    <property type="project" value="InterPro"/>
</dbReference>
<dbReference type="GO" id="GO:0003677">
    <property type="term" value="F:DNA binding"/>
    <property type="evidence" value="ECO:0007669"/>
    <property type="project" value="UniProtKB-KW"/>
</dbReference>
<dbReference type="SMART" id="SM00487">
    <property type="entry name" value="DEXDc"/>
    <property type="match status" value="2"/>
</dbReference>
<dbReference type="PANTHER" id="PTHR13710:SF105">
    <property type="entry name" value="ATP-DEPENDENT DNA HELICASE Q1"/>
    <property type="match status" value="1"/>
</dbReference>
<accession>A0A4R4V5T7</accession>
<dbReference type="SMART" id="SM00490">
    <property type="entry name" value="HELICc"/>
    <property type="match status" value="1"/>
</dbReference>
<dbReference type="Pfam" id="PF00271">
    <property type="entry name" value="Helicase_C"/>
    <property type="match status" value="1"/>
</dbReference>
<evidence type="ECO:0000313" key="13">
    <source>
        <dbReference type="EMBL" id="TDD00569.1"/>
    </source>
</evidence>
<feature type="domain" description="Helicase C-terminal" evidence="12">
    <location>
        <begin position="1477"/>
        <end position="1636"/>
    </location>
</feature>
<dbReference type="InterPro" id="IPR014013">
    <property type="entry name" value="Helic_SF1/SF2_ATP-bd_DinG/Rad3"/>
</dbReference>
<feature type="compositionally biased region" description="Gly residues" evidence="9">
    <location>
        <begin position="1620"/>
        <end position="1633"/>
    </location>
</feature>
<dbReference type="GO" id="GO:0005737">
    <property type="term" value="C:cytoplasm"/>
    <property type="evidence" value="ECO:0007669"/>
    <property type="project" value="TreeGrafter"/>
</dbReference>
<dbReference type="InterPro" id="IPR011545">
    <property type="entry name" value="DEAD/DEAH_box_helicase_dom"/>
</dbReference>
<keyword evidence="4" id="KW-0067">ATP-binding</keyword>
<name>A0A4R4V5T7_9ACTN</name>
<reference evidence="13 14" key="1">
    <citation type="submission" date="2019-03" db="EMBL/GenBank/DDBJ databases">
        <title>Draft genome sequences of novel Actinobacteria.</title>
        <authorList>
            <person name="Sahin N."/>
            <person name="Ay H."/>
            <person name="Saygin H."/>
        </authorList>
    </citation>
    <scope>NUCLEOTIDE SEQUENCE [LARGE SCALE GENOMIC DNA]</scope>
    <source>
        <strain evidence="13 14">KC310</strain>
    </source>
</reference>
<evidence type="ECO:0000256" key="9">
    <source>
        <dbReference type="SAM" id="MobiDB-lite"/>
    </source>
</evidence>
<evidence type="ECO:0000256" key="5">
    <source>
        <dbReference type="ARBA" id="ARBA00023125"/>
    </source>
</evidence>
<dbReference type="InterPro" id="IPR006555">
    <property type="entry name" value="ATP-dep_Helicase_C"/>
</dbReference>
<feature type="region of interest" description="Disordered" evidence="9">
    <location>
        <begin position="1613"/>
        <end position="1634"/>
    </location>
</feature>
<dbReference type="Proteomes" id="UP000295258">
    <property type="component" value="Unassembled WGS sequence"/>
</dbReference>
<keyword evidence="3" id="KW-0378">Hydrolase</keyword>
<dbReference type="Pfam" id="PF00270">
    <property type="entry name" value="DEAD"/>
    <property type="match status" value="1"/>
</dbReference>
<dbReference type="PROSITE" id="PS51194">
    <property type="entry name" value="HELICASE_CTER"/>
    <property type="match status" value="1"/>
</dbReference>
<dbReference type="EMBL" id="SMKO01000091">
    <property type="protein sequence ID" value="TDD00569.1"/>
    <property type="molecule type" value="Genomic_DNA"/>
</dbReference>
<evidence type="ECO:0000256" key="3">
    <source>
        <dbReference type="ARBA" id="ARBA00022801"/>
    </source>
</evidence>
<comment type="caution">
    <text evidence="13">The sequence shown here is derived from an EMBL/GenBank/DDBJ whole genome shotgun (WGS) entry which is preliminary data.</text>
</comment>
<dbReference type="SUPFAM" id="SSF52540">
    <property type="entry name" value="P-loop containing nucleoside triphosphate hydrolases"/>
    <property type="match status" value="2"/>
</dbReference>
<keyword evidence="2" id="KW-0547">Nucleotide-binding</keyword>
<feature type="region of interest" description="Disordered" evidence="9">
    <location>
        <begin position="2041"/>
        <end position="2070"/>
    </location>
</feature>
<gene>
    <name evidence="13" type="ORF">E1292_28355</name>
</gene>
<dbReference type="InterPro" id="IPR013520">
    <property type="entry name" value="Ribonucl_H"/>
</dbReference>
<dbReference type="PROSITE" id="PS51193">
    <property type="entry name" value="HELICASE_ATP_BIND_2"/>
    <property type="match status" value="1"/>
</dbReference>
<dbReference type="GO" id="GO:0005694">
    <property type="term" value="C:chromosome"/>
    <property type="evidence" value="ECO:0007669"/>
    <property type="project" value="TreeGrafter"/>
</dbReference>
<dbReference type="GO" id="GO:0043138">
    <property type="term" value="F:3'-5' DNA helicase activity"/>
    <property type="evidence" value="ECO:0007669"/>
    <property type="project" value="UniProtKB-EC"/>
</dbReference>
<dbReference type="EC" id="5.6.2.4" evidence="8"/>
<evidence type="ECO:0000256" key="7">
    <source>
        <dbReference type="ARBA" id="ARBA00034617"/>
    </source>
</evidence>
<dbReference type="Gene3D" id="3.30.420.10">
    <property type="entry name" value="Ribonuclease H-like superfamily/Ribonuclease H"/>
    <property type="match status" value="1"/>
</dbReference>
<dbReference type="InterPro" id="IPR012337">
    <property type="entry name" value="RNaseH-like_sf"/>
</dbReference>
<dbReference type="CDD" id="cd17920">
    <property type="entry name" value="DEXHc_RecQ"/>
    <property type="match status" value="1"/>
</dbReference>
<dbReference type="InterPro" id="IPR027417">
    <property type="entry name" value="P-loop_NTPase"/>
</dbReference>
<comment type="catalytic activity">
    <reaction evidence="7">
        <text>Couples ATP hydrolysis with the unwinding of duplex DNA by translocating in the 3'-5' direction.</text>
        <dbReference type="EC" id="5.6.2.4"/>
    </reaction>
</comment>
<proteinExistence type="inferred from homology"/>
<feature type="compositionally biased region" description="Low complexity" evidence="9">
    <location>
        <begin position="2051"/>
        <end position="2070"/>
    </location>
</feature>
<evidence type="ECO:0000259" key="10">
    <source>
        <dbReference type="PROSITE" id="PS51192"/>
    </source>
</evidence>
<evidence type="ECO:0000256" key="6">
    <source>
        <dbReference type="ARBA" id="ARBA00023235"/>
    </source>
</evidence>
<evidence type="ECO:0000259" key="11">
    <source>
        <dbReference type="PROSITE" id="PS51193"/>
    </source>
</evidence>
<feature type="compositionally biased region" description="Acidic residues" evidence="9">
    <location>
        <begin position="765"/>
        <end position="793"/>
    </location>
</feature>
<dbReference type="Gene3D" id="3.40.50.300">
    <property type="entry name" value="P-loop containing nucleotide triphosphate hydrolases"/>
    <property type="match status" value="5"/>
</dbReference>
<dbReference type="PANTHER" id="PTHR13710">
    <property type="entry name" value="DNA HELICASE RECQ FAMILY MEMBER"/>
    <property type="match status" value="1"/>
</dbReference>
<dbReference type="InterPro" id="IPR036397">
    <property type="entry name" value="RNaseH_sf"/>
</dbReference>
<dbReference type="SMART" id="SM00479">
    <property type="entry name" value="EXOIII"/>
    <property type="match status" value="1"/>
</dbReference>
<keyword evidence="5" id="KW-0238">DNA-binding</keyword>
<keyword evidence="13" id="KW-0347">Helicase</keyword>
<dbReference type="GO" id="GO:0005524">
    <property type="term" value="F:ATP binding"/>
    <property type="evidence" value="ECO:0007669"/>
    <property type="project" value="UniProtKB-KW"/>
</dbReference>
<dbReference type="GO" id="GO:0000724">
    <property type="term" value="P:double-strand break repair via homologous recombination"/>
    <property type="evidence" value="ECO:0007669"/>
    <property type="project" value="TreeGrafter"/>
</dbReference>
<evidence type="ECO:0000256" key="2">
    <source>
        <dbReference type="ARBA" id="ARBA00022741"/>
    </source>
</evidence>
<evidence type="ECO:0000256" key="4">
    <source>
        <dbReference type="ARBA" id="ARBA00022840"/>
    </source>
</evidence>
<protein>
    <recommendedName>
        <fullName evidence="8">DNA 3'-5' helicase</fullName>
        <ecNumber evidence="8">5.6.2.4</ecNumber>
    </recommendedName>
</protein>
<dbReference type="SMART" id="SM00491">
    <property type="entry name" value="HELICc2"/>
    <property type="match status" value="1"/>
</dbReference>
<evidence type="ECO:0000256" key="1">
    <source>
        <dbReference type="ARBA" id="ARBA00005446"/>
    </source>
</evidence>
<dbReference type="InterPro" id="IPR014001">
    <property type="entry name" value="Helicase_ATP-bd"/>
</dbReference>
<feature type="region of interest" description="Disordered" evidence="9">
    <location>
        <begin position="749"/>
        <end position="817"/>
    </location>
</feature>
<organism evidence="13 14">
    <name type="scientific">Nonomuraea deserti</name>
    <dbReference type="NCBI Taxonomy" id="1848322"/>
    <lineage>
        <taxon>Bacteria</taxon>
        <taxon>Bacillati</taxon>
        <taxon>Actinomycetota</taxon>
        <taxon>Actinomycetes</taxon>
        <taxon>Streptosporangiales</taxon>
        <taxon>Streptosporangiaceae</taxon>
        <taxon>Nonomuraea</taxon>
    </lineage>
</organism>
<evidence type="ECO:0000256" key="8">
    <source>
        <dbReference type="ARBA" id="ARBA00034808"/>
    </source>
</evidence>
<feature type="domain" description="Helicase ATP-binding" evidence="11">
    <location>
        <begin position="343"/>
        <end position="654"/>
    </location>
</feature>
<keyword evidence="14" id="KW-1185">Reference proteome</keyword>
<dbReference type="Pfam" id="PF13307">
    <property type="entry name" value="Helicase_C_2"/>
    <property type="match status" value="1"/>
</dbReference>